<keyword evidence="3" id="KW-0238">DNA-binding</keyword>
<evidence type="ECO:0000259" key="5">
    <source>
        <dbReference type="PROSITE" id="PS51898"/>
    </source>
</evidence>
<evidence type="ECO:0000256" key="3">
    <source>
        <dbReference type="ARBA" id="ARBA00023125"/>
    </source>
</evidence>
<dbReference type="GO" id="GO:0006310">
    <property type="term" value="P:DNA recombination"/>
    <property type="evidence" value="ECO:0007669"/>
    <property type="project" value="UniProtKB-KW"/>
</dbReference>
<dbReference type="Pfam" id="PF00589">
    <property type="entry name" value="Phage_integrase"/>
    <property type="match status" value="1"/>
</dbReference>
<dbReference type="InterPro" id="IPR011010">
    <property type="entry name" value="DNA_brk_join_enz"/>
</dbReference>
<name>A0A4Q0SGZ2_9BRAD</name>
<dbReference type="AlphaFoldDB" id="A0A4Q0SGZ2"/>
<proteinExistence type="inferred from homology"/>
<dbReference type="RefSeq" id="WP_128917223.1">
    <property type="nucleotide sequence ID" value="NZ_LBJQ01000010.1"/>
</dbReference>
<dbReference type="PANTHER" id="PTHR30629">
    <property type="entry name" value="PROPHAGE INTEGRASE"/>
    <property type="match status" value="1"/>
</dbReference>
<dbReference type="InterPro" id="IPR002104">
    <property type="entry name" value="Integrase_catalytic"/>
</dbReference>
<dbReference type="Gene3D" id="1.10.150.130">
    <property type="match status" value="1"/>
</dbReference>
<keyword evidence="2" id="KW-0229">DNA integration</keyword>
<evidence type="ECO:0000256" key="4">
    <source>
        <dbReference type="ARBA" id="ARBA00023172"/>
    </source>
</evidence>
<protein>
    <submittedName>
        <fullName evidence="6">Integrase</fullName>
    </submittedName>
</protein>
<reference evidence="6 7" key="1">
    <citation type="submission" date="2015-04" db="EMBL/GenBank/DDBJ databases">
        <title>Comparative genomics of rhizobia nodulating Arachis hypogaea in China.</title>
        <authorList>
            <person name="Li Y."/>
        </authorList>
    </citation>
    <scope>NUCLEOTIDE SEQUENCE [LARGE SCALE GENOMIC DNA]</scope>
    <source>
        <strain evidence="6 7">CCBAU 51757</strain>
    </source>
</reference>
<dbReference type="PROSITE" id="PS51898">
    <property type="entry name" value="TYR_RECOMBINASE"/>
    <property type="match status" value="1"/>
</dbReference>
<dbReference type="GO" id="GO:0015074">
    <property type="term" value="P:DNA integration"/>
    <property type="evidence" value="ECO:0007669"/>
    <property type="project" value="UniProtKB-KW"/>
</dbReference>
<comment type="similarity">
    <text evidence="1">Belongs to the 'phage' integrase family.</text>
</comment>
<keyword evidence="4" id="KW-0233">DNA recombination</keyword>
<dbReference type="InterPro" id="IPR010998">
    <property type="entry name" value="Integrase_recombinase_N"/>
</dbReference>
<evidence type="ECO:0000256" key="2">
    <source>
        <dbReference type="ARBA" id="ARBA00022908"/>
    </source>
</evidence>
<evidence type="ECO:0000256" key="1">
    <source>
        <dbReference type="ARBA" id="ARBA00008857"/>
    </source>
</evidence>
<comment type="caution">
    <text evidence="6">The sequence shown here is derived from an EMBL/GenBank/DDBJ whole genome shotgun (WGS) entry which is preliminary data.</text>
</comment>
<dbReference type="Proteomes" id="UP000289546">
    <property type="component" value="Unassembled WGS sequence"/>
</dbReference>
<dbReference type="InterPro" id="IPR013762">
    <property type="entry name" value="Integrase-like_cat_sf"/>
</dbReference>
<dbReference type="Gene3D" id="1.10.443.10">
    <property type="entry name" value="Intergrase catalytic core"/>
    <property type="match status" value="1"/>
</dbReference>
<accession>A0A4Q0SGZ2</accession>
<dbReference type="PANTHER" id="PTHR30629:SF2">
    <property type="entry name" value="PROPHAGE INTEGRASE INTS-RELATED"/>
    <property type="match status" value="1"/>
</dbReference>
<evidence type="ECO:0000313" key="7">
    <source>
        <dbReference type="Proteomes" id="UP000289546"/>
    </source>
</evidence>
<keyword evidence="7" id="KW-1185">Reference proteome</keyword>
<organism evidence="6 7">
    <name type="scientific">Bradyrhizobium nanningense</name>
    <dbReference type="NCBI Taxonomy" id="1325118"/>
    <lineage>
        <taxon>Bacteria</taxon>
        <taxon>Pseudomonadati</taxon>
        <taxon>Pseudomonadota</taxon>
        <taxon>Alphaproteobacteria</taxon>
        <taxon>Hyphomicrobiales</taxon>
        <taxon>Nitrobacteraceae</taxon>
        <taxon>Bradyrhizobium</taxon>
    </lineage>
</organism>
<dbReference type="SUPFAM" id="SSF56349">
    <property type="entry name" value="DNA breaking-rejoining enzymes"/>
    <property type="match status" value="1"/>
</dbReference>
<dbReference type="EMBL" id="LBJQ01000010">
    <property type="protein sequence ID" value="RXH36637.1"/>
    <property type="molecule type" value="Genomic_DNA"/>
</dbReference>
<evidence type="ECO:0000313" key="6">
    <source>
        <dbReference type="EMBL" id="RXH36637.1"/>
    </source>
</evidence>
<dbReference type="InterPro" id="IPR050808">
    <property type="entry name" value="Phage_Integrase"/>
</dbReference>
<feature type="domain" description="Tyr recombinase" evidence="5">
    <location>
        <begin position="166"/>
        <end position="336"/>
    </location>
</feature>
<gene>
    <name evidence="6" type="ORF">XH99_06630</name>
</gene>
<sequence length="348" mass="39321">MRIPLKYTCEDVDRHGNGRCYVRAPGKRRVRIRALPGPPEFMEEYQAAITTAAEAPLRQADEARKGSFRYLCIRYYASAAYKALDISTRNSQRRALDEIAVEKGAKPVAIMQPRHIRRMRDAKAASPSAAKHLVKALRALFSWANEAGETSISPTIGVKKLKYRSDGHHTWTDEEIRKYYERHALRTKARHALDLLRYTTGRREDARRLGRQHMRDGRVRFRQAKNEHRNPIDIDIPMHATLAESIAAANVNMTFLLTEFGKPSTANGFGNKFKDWCRQADLPHCSAHGNRKATSTALADSGATPHEIMAVTGHQSLKEVERYIKAANRRKTADAAMAKLERVGGRPI</sequence>
<dbReference type="GO" id="GO:0003677">
    <property type="term" value="F:DNA binding"/>
    <property type="evidence" value="ECO:0007669"/>
    <property type="project" value="UniProtKB-KW"/>
</dbReference>